<dbReference type="PANTHER" id="PTHR42871:SF1">
    <property type="entry name" value="CITRATE SYNTHASE"/>
    <property type="match status" value="1"/>
</dbReference>
<reference evidence="7 8" key="1">
    <citation type="submission" date="2017-07" db="EMBL/GenBank/DDBJ databases">
        <title>Leptospira spp. isolated from tropical soils.</title>
        <authorList>
            <person name="Thibeaux R."/>
            <person name="Iraola G."/>
            <person name="Ferres I."/>
            <person name="Bierque E."/>
            <person name="Girault D."/>
            <person name="Soupe-Gilbert M.-E."/>
            <person name="Picardeau M."/>
            <person name="Goarant C."/>
        </authorList>
    </citation>
    <scope>NUCLEOTIDE SEQUENCE [LARGE SCALE GENOMIC DNA]</scope>
    <source>
        <strain evidence="7 8">FH4-C-A2</strain>
    </source>
</reference>
<sequence length="427" mass="49131">MSDFVELKFGDQVHRLPVITGTDGNKGIDIRDLHNKTGLTSYDPGFFNTAYAQSKISRRDALTGDLQYRGYDVAELVHYSTFVETSYLLIYGDLPNEKQLKEFSMKLSKHSLIHEDMINLFDGFPGRAHPLAVLSVMVSSLSSYYQDEYEEYLDRGIDQAARLLAKIRTIAAFSYKKMIGQPFVYPVDRHPYCTNFLYMLFSIPSVKYQPSEEHDRILNQLWILYADHEQNVSNTTVQLIGSTQANIFASVSSAINALWGSREGGRQIAAVELIEDIIKSKLSVPEFFERLKKGEFQLHSTCFGHDAYKVKSKRSTIAQKLFLDFYKQKKLDPIAEIALQVDDYVSKDPFYLEKNLYPNLEFYSAILFHSLGIPKELFTAMQAIGKLPGWLAHWREQRTGVNSSHKVRPRQIFTGETHRKYRQILER</sequence>
<dbReference type="InterPro" id="IPR036969">
    <property type="entry name" value="Citrate_synthase_sf"/>
</dbReference>
<dbReference type="PIRSF" id="PIRSF001369">
    <property type="entry name" value="Citrate_synth"/>
    <property type="match status" value="1"/>
</dbReference>
<proteinExistence type="inferred from homology"/>
<dbReference type="Gene3D" id="2.20.28.60">
    <property type="match status" value="1"/>
</dbReference>
<feature type="active site" evidence="6">
    <location>
        <position position="305"/>
    </location>
</feature>
<dbReference type="PANTHER" id="PTHR42871">
    <property type="entry name" value="CITRATE SYNTHASE"/>
    <property type="match status" value="1"/>
</dbReference>
<gene>
    <name evidence="7" type="ORF">CH362_13980</name>
</gene>
<comment type="caution">
    <text evidence="7">The sequence shown here is derived from an EMBL/GenBank/DDBJ whole genome shotgun (WGS) entry which is preliminary data.</text>
</comment>
<dbReference type="PRINTS" id="PR00143">
    <property type="entry name" value="CITRTSNTHASE"/>
</dbReference>
<dbReference type="RefSeq" id="WP_100710951.1">
    <property type="nucleotide sequence ID" value="NZ_NPDR01000006.1"/>
</dbReference>
<comment type="similarity">
    <text evidence="2 5">Belongs to the citrate synthase family.</text>
</comment>
<evidence type="ECO:0000313" key="7">
    <source>
        <dbReference type="EMBL" id="PJZ48321.1"/>
    </source>
</evidence>
<dbReference type="Gene3D" id="1.10.230.10">
    <property type="entry name" value="Cytochrome P450-Terp, domain 2"/>
    <property type="match status" value="1"/>
</dbReference>
<dbReference type="GO" id="GO:0006099">
    <property type="term" value="P:tricarboxylic acid cycle"/>
    <property type="evidence" value="ECO:0007669"/>
    <property type="project" value="UniProtKB-UniPathway"/>
</dbReference>
<dbReference type="AlphaFoldDB" id="A0A2M9Y9S7"/>
<dbReference type="GO" id="GO:0036440">
    <property type="term" value="F:citrate synthase activity"/>
    <property type="evidence" value="ECO:0007669"/>
    <property type="project" value="UniProtKB-EC"/>
</dbReference>
<dbReference type="OrthoDB" id="9800864at2"/>
<dbReference type="InterPro" id="IPR024176">
    <property type="entry name" value="Citrate_synthase_bac-typ"/>
</dbReference>
<evidence type="ECO:0000256" key="5">
    <source>
        <dbReference type="PIRNR" id="PIRNR001369"/>
    </source>
</evidence>
<evidence type="ECO:0000313" key="8">
    <source>
        <dbReference type="Proteomes" id="UP000231926"/>
    </source>
</evidence>
<dbReference type="SUPFAM" id="SSF48256">
    <property type="entry name" value="Citrate synthase"/>
    <property type="match status" value="1"/>
</dbReference>
<keyword evidence="3 5" id="KW-0808">Transferase</keyword>
<evidence type="ECO:0000256" key="3">
    <source>
        <dbReference type="ARBA" id="ARBA00022679"/>
    </source>
</evidence>
<dbReference type="InterPro" id="IPR016142">
    <property type="entry name" value="Citrate_synth-like_lrg_a-sub"/>
</dbReference>
<dbReference type="Gene3D" id="1.10.580.10">
    <property type="entry name" value="Citrate Synthase, domain 1"/>
    <property type="match status" value="1"/>
</dbReference>
<accession>A0A2M9Y9S7</accession>
<comment type="catalytic activity">
    <reaction evidence="4">
        <text>oxaloacetate + acetyl-CoA + H2O = citrate + CoA + H(+)</text>
        <dbReference type="Rhea" id="RHEA:16845"/>
        <dbReference type="ChEBI" id="CHEBI:15377"/>
        <dbReference type="ChEBI" id="CHEBI:15378"/>
        <dbReference type="ChEBI" id="CHEBI:16452"/>
        <dbReference type="ChEBI" id="CHEBI:16947"/>
        <dbReference type="ChEBI" id="CHEBI:57287"/>
        <dbReference type="ChEBI" id="CHEBI:57288"/>
        <dbReference type="EC" id="2.3.3.16"/>
    </reaction>
</comment>
<evidence type="ECO:0000256" key="1">
    <source>
        <dbReference type="ARBA" id="ARBA00004751"/>
    </source>
</evidence>
<dbReference type="UniPathway" id="UPA00223"/>
<evidence type="ECO:0000256" key="6">
    <source>
        <dbReference type="PIRSR" id="PIRSR001369-1"/>
    </source>
</evidence>
<feature type="active site" evidence="6">
    <location>
        <position position="361"/>
    </location>
</feature>
<name>A0A2M9Y9S7_9LEPT</name>
<evidence type="ECO:0000256" key="4">
    <source>
        <dbReference type="ARBA" id="ARBA00049288"/>
    </source>
</evidence>
<dbReference type="InterPro" id="IPR002020">
    <property type="entry name" value="Citrate_synthase"/>
</dbReference>
<dbReference type="InterPro" id="IPR016143">
    <property type="entry name" value="Citrate_synth-like_sm_a-sub"/>
</dbReference>
<dbReference type="Proteomes" id="UP000231926">
    <property type="component" value="Unassembled WGS sequence"/>
</dbReference>
<comment type="pathway">
    <text evidence="1">Carbohydrate metabolism; tricarboxylic acid cycle; isocitrate from oxaloacetate: step 1/2.</text>
</comment>
<dbReference type="EMBL" id="NPDR01000006">
    <property type="protein sequence ID" value="PJZ48321.1"/>
    <property type="molecule type" value="Genomic_DNA"/>
</dbReference>
<organism evidence="7 8">
    <name type="scientific">Leptospira saintgironsiae</name>
    <dbReference type="NCBI Taxonomy" id="2023183"/>
    <lineage>
        <taxon>Bacteria</taxon>
        <taxon>Pseudomonadati</taxon>
        <taxon>Spirochaetota</taxon>
        <taxon>Spirochaetia</taxon>
        <taxon>Leptospirales</taxon>
        <taxon>Leptospiraceae</taxon>
        <taxon>Leptospira</taxon>
    </lineage>
</organism>
<keyword evidence="8" id="KW-1185">Reference proteome</keyword>
<dbReference type="Pfam" id="PF00285">
    <property type="entry name" value="Citrate_synt"/>
    <property type="match status" value="1"/>
</dbReference>
<evidence type="ECO:0000256" key="2">
    <source>
        <dbReference type="ARBA" id="ARBA00010566"/>
    </source>
</evidence>
<protein>
    <recommendedName>
        <fullName evidence="5">Citrate synthase</fullName>
    </recommendedName>
</protein>